<accession>A0ABR2KUW1</accession>
<gene>
    <name evidence="1" type="ORF">M9Y10_023340</name>
</gene>
<dbReference type="EMBL" id="JAPFFF010000003">
    <property type="protein sequence ID" value="KAK8894899.1"/>
    <property type="molecule type" value="Genomic_DNA"/>
</dbReference>
<protein>
    <recommendedName>
        <fullName evidence="3">Initiator binding domain-containing protein</fullName>
    </recommendedName>
</protein>
<dbReference type="Proteomes" id="UP001470230">
    <property type="component" value="Unassembled WGS sequence"/>
</dbReference>
<evidence type="ECO:0008006" key="3">
    <source>
        <dbReference type="Google" id="ProtNLM"/>
    </source>
</evidence>
<keyword evidence="2" id="KW-1185">Reference proteome</keyword>
<evidence type="ECO:0000313" key="1">
    <source>
        <dbReference type="EMBL" id="KAK8894899.1"/>
    </source>
</evidence>
<organism evidence="1 2">
    <name type="scientific">Tritrichomonas musculus</name>
    <dbReference type="NCBI Taxonomy" id="1915356"/>
    <lineage>
        <taxon>Eukaryota</taxon>
        <taxon>Metamonada</taxon>
        <taxon>Parabasalia</taxon>
        <taxon>Tritrichomonadida</taxon>
        <taxon>Tritrichomonadidae</taxon>
        <taxon>Tritrichomonas</taxon>
    </lineage>
</organism>
<sequence>MKISNCSCSCGNVRIRGQLIPQGVYPNIPPTERERLRFCKNLFSIQPQSIEIQQFGKVRARLLSSSCADMTCTSCSSTFRFFSSRGYSYFGKIQPSDNSQVSRQNNHKTFPPIKLAQKPIREQPPQSQNFNSNHEHDVNLSNTLPPLFTPLISRHRQKYSSQELQKRVSIEQNPSQVEHSPTTNTDLFNNIENLELDNGIDIDRNLNGSMQNEDEMLFTNNDDIDFELMFSNKADPVVGSYKQRMGIPFDGGLGNINHSDFQPKSYFA</sequence>
<evidence type="ECO:0000313" key="2">
    <source>
        <dbReference type="Proteomes" id="UP001470230"/>
    </source>
</evidence>
<comment type="caution">
    <text evidence="1">The sequence shown here is derived from an EMBL/GenBank/DDBJ whole genome shotgun (WGS) entry which is preliminary data.</text>
</comment>
<name>A0ABR2KUW1_9EUKA</name>
<proteinExistence type="predicted"/>
<reference evidence="1 2" key="1">
    <citation type="submission" date="2024-04" db="EMBL/GenBank/DDBJ databases">
        <title>Tritrichomonas musculus Genome.</title>
        <authorList>
            <person name="Alves-Ferreira E."/>
            <person name="Grigg M."/>
            <person name="Lorenzi H."/>
            <person name="Galac M."/>
        </authorList>
    </citation>
    <scope>NUCLEOTIDE SEQUENCE [LARGE SCALE GENOMIC DNA]</scope>
    <source>
        <strain evidence="1 2">EAF2021</strain>
    </source>
</reference>